<evidence type="ECO:0000313" key="3">
    <source>
        <dbReference type="Proteomes" id="UP000054279"/>
    </source>
</evidence>
<reference evidence="2 3" key="1">
    <citation type="submission" date="2014-06" db="EMBL/GenBank/DDBJ databases">
        <title>Evolutionary Origins and Diversification of the Mycorrhizal Mutualists.</title>
        <authorList>
            <consortium name="DOE Joint Genome Institute"/>
            <consortium name="Mycorrhizal Genomics Consortium"/>
            <person name="Kohler A."/>
            <person name="Kuo A."/>
            <person name="Nagy L.G."/>
            <person name="Floudas D."/>
            <person name="Copeland A."/>
            <person name="Barry K.W."/>
            <person name="Cichocki N."/>
            <person name="Veneault-Fourrey C."/>
            <person name="LaButti K."/>
            <person name="Lindquist E.A."/>
            <person name="Lipzen A."/>
            <person name="Lundell T."/>
            <person name="Morin E."/>
            <person name="Murat C."/>
            <person name="Riley R."/>
            <person name="Ohm R."/>
            <person name="Sun H."/>
            <person name="Tunlid A."/>
            <person name="Henrissat B."/>
            <person name="Grigoriev I.V."/>
            <person name="Hibbett D.S."/>
            <person name="Martin F."/>
        </authorList>
    </citation>
    <scope>NUCLEOTIDE SEQUENCE [LARGE SCALE GENOMIC DNA]</scope>
    <source>
        <strain evidence="2 3">SS14</strain>
    </source>
</reference>
<evidence type="ECO:0000313" key="2">
    <source>
        <dbReference type="EMBL" id="KIJ39781.1"/>
    </source>
</evidence>
<feature type="region of interest" description="Disordered" evidence="1">
    <location>
        <begin position="51"/>
        <end position="88"/>
    </location>
</feature>
<feature type="compositionally biased region" description="Polar residues" evidence="1">
    <location>
        <begin position="79"/>
        <end position="88"/>
    </location>
</feature>
<sequence>MEAVVGCAGAVRIIDMPRAYLSVTDITPFRPSFPGGCPFFTSGGGTIGINPEFDVGGPVPSPSNYTGSGGLSNVGRPDSSYSRPENNK</sequence>
<name>A0A0C9VPK8_SPHS4</name>
<evidence type="ECO:0000256" key="1">
    <source>
        <dbReference type="SAM" id="MobiDB-lite"/>
    </source>
</evidence>
<dbReference type="Proteomes" id="UP000054279">
    <property type="component" value="Unassembled WGS sequence"/>
</dbReference>
<proteinExistence type="predicted"/>
<organism evidence="2 3">
    <name type="scientific">Sphaerobolus stellatus (strain SS14)</name>
    <dbReference type="NCBI Taxonomy" id="990650"/>
    <lineage>
        <taxon>Eukaryota</taxon>
        <taxon>Fungi</taxon>
        <taxon>Dikarya</taxon>
        <taxon>Basidiomycota</taxon>
        <taxon>Agaricomycotina</taxon>
        <taxon>Agaricomycetes</taxon>
        <taxon>Phallomycetidae</taxon>
        <taxon>Geastrales</taxon>
        <taxon>Sphaerobolaceae</taxon>
        <taxon>Sphaerobolus</taxon>
    </lineage>
</organism>
<gene>
    <name evidence="2" type="ORF">M422DRAFT_257377</name>
</gene>
<accession>A0A0C9VPK8</accession>
<protein>
    <submittedName>
        <fullName evidence="2">Uncharacterized protein</fullName>
    </submittedName>
</protein>
<keyword evidence="3" id="KW-1185">Reference proteome</keyword>
<dbReference type="EMBL" id="KN837149">
    <property type="protein sequence ID" value="KIJ39781.1"/>
    <property type="molecule type" value="Genomic_DNA"/>
</dbReference>
<dbReference type="HOGENOM" id="CLU_2470536_0_0_1"/>
<dbReference type="AlphaFoldDB" id="A0A0C9VPK8"/>